<keyword evidence="8" id="KW-0282">Flagellum</keyword>
<sequence>MGIFDALNTAVGGLQSQSFALQNISGNIANASTVGYKGVNTTFEDLIADASSPSGQVAGGVAAYAQQTITTAGTVSASTVATNMAINGDGFFSVQNATGTVDGQPVFSGVTDYTRAGDFQVNANGYLVNGAGYYLMGVTVDPKTGNPLGSVPQVLQFQNNFVPAQATSALQYAANLPTKPATTASTTAPAGSVTAAGGLSPGDFGQNPMILGTPATPFGNSSVTGSPAASTAGPISTGTLLSSKAVGSTSGTAVDDQTTSPVPITGTTLLAGGPGTASLTNAFANGDTITVGTKTITFSTTAATSTDANGGVINLGTGTVNDVLKAIDEISTTGTASTVSGGKVTLNDSAGDITVTSSNTAAFTALGFSGGTVTTTAGTATGTLVNNQTTTPVPVSGTTLLSGVAGAYSLSSGFAANDTITVNGKTITFSTTAATSTSASGGVINLGTGTVQDVLTAIDEISGTTTPSTISASGVITLNDNAGSLSITSSNSSALGALGFSASTITTPSALSASFSAGDTVTVDGKTISFYDPTSTTGPTSAGSATNTTYLNLATATVGTLLTTIDSLTGASVHASISATGAITLNTGTAADLSVSSTNTSAFGALGFTDPMTAARTGGGTAGTGVVIGNDLTAFTNESISGGAVTAYNSAGTPVNLQVRWALTSTAGGQDTWNMFYQTDTSATGSQVAWVNAGTNFVFNANGSLSSPSGSAITIPGVTVNNQSLGNLTLNVGEGALTQYASTSGSATVNTFTQNGYAAGQLQSVAINNNGLVVGTFSNGQDLDLASITLSHFNGTNYLQALSGEAYAVTAQSGPAIAGASGTISGSSLEGSNTDIADEFTKLIVTQQAYSANTKVITTANDMIQSLLSVLR</sequence>
<dbReference type="PANTHER" id="PTHR30435:SF1">
    <property type="entry name" value="FLAGELLAR HOOK PROTEIN FLGE"/>
    <property type="match status" value="1"/>
</dbReference>
<name>A0A1H1MGI6_9BRAD</name>
<keyword evidence="9" id="KW-1185">Reference proteome</keyword>
<comment type="function">
    <text evidence="4">A flexible structure which links the flagellar filament to the drive apparatus in the basal body.</text>
</comment>
<reference evidence="9" key="1">
    <citation type="submission" date="2016-10" db="EMBL/GenBank/DDBJ databases">
        <authorList>
            <person name="Varghese N."/>
            <person name="Submissions S."/>
        </authorList>
    </citation>
    <scope>NUCLEOTIDE SEQUENCE [LARGE SCALE GENOMIC DNA]</scope>
    <source>
        <strain evidence="9">GAS369</strain>
    </source>
</reference>
<proteinExistence type="inferred from homology"/>
<evidence type="ECO:0000256" key="1">
    <source>
        <dbReference type="ARBA" id="ARBA00004117"/>
    </source>
</evidence>
<dbReference type="InterPro" id="IPR020013">
    <property type="entry name" value="Flagellar_FlgE/F/G"/>
</dbReference>
<feature type="domain" description="Flagellar basal-body/hook protein C-terminal" evidence="6">
    <location>
        <begin position="828"/>
        <end position="869"/>
    </location>
</feature>
<dbReference type="Pfam" id="PF00460">
    <property type="entry name" value="Flg_bb_rod"/>
    <property type="match status" value="1"/>
</dbReference>
<dbReference type="SUPFAM" id="SSF117143">
    <property type="entry name" value="Flagellar hook protein flgE"/>
    <property type="match status" value="1"/>
</dbReference>
<dbReference type="PANTHER" id="PTHR30435">
    <property type="entry name" value="FLAGELLAR PROTEIN"/>
    <property type="match status" value="1"/>
</dbReference>
<evidence type="ECO:0000259" key="7">
    <source>
        <dbReference type="Pfam" id="PF22692"/>
    </source>
</evidence>
<evidence type="ECO:0000313" key="9">
    <source>
        <dbReference type="Proteomes" id="UP000243904"/>
    </source>
</evidence>
<gene>
    <name evidence="8" type="ORF">SAMN05444158_0196</name>
</gene>
<dbReference type="EMBL" id="LT629750">
    <property type="protein sequence ID" value="SDR85079.1"/>
    <property type="molecule type" value="Genomic_DNA"/>
</dbReference>
<dbReference type="AlphaFoldDB" id="A0A1H1MGI6"/>
<dbReference type="RefSeq" id="WP_146686003.1">
    <property type="nucleotide sequence ID" value="NZ_LT629750.1"/>
</dbReference>
<keyword evidence="8" id="KW-0966">Cell projection</keyword>
<dbReference type="Pfam" id="PF22692">
    <property type="entry name" value="LlgE_F_G_D1"/>
    <property type="match status" value="1"/>
</dbReference>
<dbReference type="InterPro" id="IPR053967">
    <property type="entry name" value="LlgE_F_G-like_D1"/>
</dbReference>
<dbReference type="InterPro" id="IPR010930">
    <property type="entry name" value="Flg_bb/hook_C_dom"/>
</dbReference>
<evidence type="ECO:0000256" key="2">
    <source>
        <dbReference type="ARBA" id="ARBA00009677"/>
    </source>
</evidence>
<evidence type="ECO:0000259" key="6">
    <source>
        <dbReference type="Pfam" id="PF06429"/>
    </source>
</evidence>
<keyword evidence="3 4" id="KW-0975">Bacterial flagellum</keyword>
<evidence type="ECO:0000256" key="3">
    <source>
        <dbReference type="ARBA" id="ARBA00023143"/>
    </source>
</evidence>
<comment type="subcellular location">
    <subcellularLocation>
        <location evidence="1 4">Bacterial flagellum basal body</location>
    </subcellularLocation>
</comment>
<dbReference type="GO" id="GO:0009424">
    <property type="term" value="C:bacterial-type flagellum hook"/>
    <property type="evidence" value="ECO:0007669"/>
    <property type="project" value="TreeGrafter"/>
</dbReference>
<evidence type="ECO:0000259" key="5">
    <source>
        <dbReference type="Pfam" id="PF00460"/>
    </source>
</evidence>
<protein>
    <recommendedName>
        <fullName evidence="4">Flagellar hook protein FlgE</fullName>
    </recommendedName>
</protein>
<evidence type="ECO:0000313" key="8">
    <source>
        <dbReference type="EMBL" id="SDR85079.1"/>
    </source>
</evidence>
<evidence type="ECO:0000256" key="4">
    <source>
        <dbReference type="RuleBase" id="RU362116"/>
    </source>
</evidence>
<accession>A0A1H1MGI6</accession>
<comment type="similarity">
    <text evidence="2 4">Belongs to the flagella basal body rod proteins family.</text>
</comment>
<feature type="domain" description="Flagellar hook protein FlgE/F/G-like D1" evidence="7">
    <location>
        <begin position="85"/>
        <end position="137"/>
    </location>
</feature>
<dbReference type="Proteomes" id="UP000243904">
    <property type="component" value="Chromosome I"/>
</dbReference>
<dbReference type="Pfam" id="PF06429">
    <property type="entry name" value="Flg_bbr_C"/>
    <property type="match status" value="1"/>
</dbReference>
<organism evidence="8 9">
    <name type="scientific">Bradyrhizobium canariense</name>
    <dbReference type="NCBI Taxonomy" id="255045"/>
    <lineage>
        <taxon>Bacteria</taxon>
        <taxon>Pseudomonadati</taxon>
        <taxon>Pseudomonadota</taxon>
        <taxon>Alphaproteobacteria</taxon>
        <taxon>Hyphomicrobiales</taxon>
        <taxon>Nitrobacteraceae</taxon>
        <taxon>Bradyrhizobium</taxon>
    </lineage>
</organism>
<dbReference type="GO" id="GO:0005829">
    <property type="term" value="C:cytosol"/>
    <property type="evidence" value="ECO:0007669"/>
    <property type="project" value="TreeGrafter"/>
</dbReference>
<dbReference type="GO" id="GO:0009425">
    <property type="term" value="C:bacterial-type flagellum basal body"/>
    <property type="evidence" value="ECO:0007669"/>
    <property type="project" value="UniProtKB-SubCell"/>
</dbReference>
<feature type="domain" description="Flagellar basal body rod protein N-terminal" evidence="5">
    <location>
        <begin position="7"/>
        <end position="37"/>
    </location>
</feature>
<dbReference type="NCBIfam" id="TIGR03506">
    <property type="entry name" value="FlgEFG_subfam"/>
    <property type="match status" value="2"/>
</dbReference>
<keyword evidence="8" id="KW-0969">Cilium</keyword>
<dbReference type="GO" id="GO:0071978">
    <property type="term" value="P:bacterial-type flagellum-dependent swarming motility"/>
    <property type="evidence" value="ECO:0007669"/>
    <property type="project" value="TreeGrafter"/>
</dbReference>
<dbReference type="InterPro" id="IPR037925">
    <property type="entry name" value="FlgE/F/G-like"/>
</dbReference>
<dbReference type="InterPro" id="IPR001444">
    <property type="entry name" value="Flag_bb_rod_N"/>
</dbReference>